<feature type="chain" id="PRO_5045694974" description="Lipoprotein" evidence="1">
    <location>
        <begin position="27"/>
        <end position="82"/>
    </location>
</feature>
<feature type="signal peptide" evidence="1">
    <location>
        <begin position="1"/>
        <end position="26"/>
    </location>
</feature>
<proteinExistence type="predicted"/>
<dbReference type="RefSeq" id="WP_359521284.1">
    <property type="nucleotide sequence ID" value="NZ_JBIBDZ010000028.1"/>
</dbReference>
<evidence type="ECO:0000313" key="2">
    <source>
        <dbReference type="EMBL" id="MFF5924405.1"/>
    </source>
</evidence>
<dbReference type="Proteomes" id="UP001602370">
    <property type="component" value="Unassembled WGS sequence"/>
</dbReference>
<evidence type="ECO:0008006" key="4">
    <source>
        <dbReference type="Google" id="ProtNLM"/>
    </source>
</evidence>
<gene>
    <name evidence="2" type="ORF">ACFY8C_39960</name>
</gene>
<evidence type="ECO:0000313" key="3">
    <source>
        <dbReference type="Proteomes" id="UP001602370"/>
    </source>
</evidence>
<sequence>MRPALLAVVLAALAVVLTAGCGPDYAAGPTGRVTDREATYRKHYGWKYTLTVRGETFRVERDAYRKCFTGSAYPSCTTRTDR</sequence>
<comment type="caution">
    <text evidence="2">The sequence shown here is derived from an EMBL/GenBank/DDBJ whole genome shotgun (WGS) entry which is preliminary data.</text>
</comment>
<dbReference type="EMBL" id="JBIBDZ010000028">
    <property type="protein sequence ID" value="MFF5924405.1"/>
    <property type="molecule type" value="Genomic_DNA"/>
</dbReference>
<accession>A0ABW6Y3Q6</accession>
<keyword evidence="1" id="KW-0732">Signal</keyword>
<protein>
    <recommendedName>
        <fullName evidence="4">Lipoprotein</fullName>
    </recommendedName>
</protein>
<reference evidence="2 3" key="1">
    <citation type="submission" date="2024-10" db="EMBL/GenBank/DDBJ databases">
        <title>The Natural Products Discovery Center: Release of the First 8490 Sequenced Strains for Exploring Actinobacteria Biosynthetic Diversity.</title>
        <authorList>
            <person name="Kalkreuter E."/>
            <person name="Kautsar S.A."/>
            <person name="Yang D."/>
            <person name="Bader C.D."/>
            <person name="Teijaro C.N."/>
            <person name="Fluegel L."/>
            <person name="Davis C.M."/>
            <person name="Simpson J.R."/>
            <person name="Lauterbach L."/>
            <person name="Steele A.D."/>
            <person name="Gui C."/>
            <person name="Meng S."/>
            <person name="Li G."/>
            <person name="Viehrig K."/>
            <person name="Ye F."/>
            <person name="Su P."/>
            <person name="Kiefer A.F."/>
            <person name="Nichols A."/>
            <person name="Cepeda A.J."/>
            <person name="Yan W."/>
            <person name="Fan B."/>
            <person name="Jiang Y."/>
            <person name="Adhikari A."/>
            <person name="Zheng C.-J."/>
            <person name="Schuster L."/>
            <person name="Cowan T.M."/>
            <person name="Smanski M.J."/>
            <person name="Chevrette M.G."/>
            <person name="De Carvalho L.P.S."/>
            <person name="Shen B."/>
        </authorList>
    </citation>
    <scope>NUCLEOTIDE SEQUENCE [LARGE SCALE GENOMIC DNA]</scope>
    <source>
        <strain evidence="2 3">NPDC012605</strain>
    </source>
</reference>
<name>A0ABW6Y3Q6_9ACTN</name>
<dbReference type="PROSITE" id="PS51257">
    <property type="entry name" value="PROKAR_LIPOPROTEIN"/>
    <property type="match status" value="1"/>
</dbReference>
<evidence type="ECO:0000256" key="1">
    <source>
        <dbReference type="SAM" id="SignalP"/>
    </source>
</evidence>
<keyword evidence="3" id="KW-1185">Reference proteome</keyword>
<organism evidence="2 3">
    <name type="scientific">Streptomyces flavochromogenes</name>
    <dbReference type="NCBI Taxonomy" id="68199"/>
    <lineage>
        <taxon>Bacteria</taxon>
        <taxon>Bacillati</taxon>
        <taxon>Actinomycetota</taxon>
        <taxon>Actinomycetes</taxon>
        <taxon>Kitasatosporales</taxon>
        <taxon>Streptomycetaceae</taxon>
        <taxon>Streptomyces</taxon>
    </lineage>
</organism>